<feature type="region of interest" description="Disordered" evidence="1">
    <location>
        <begin position="742"/>
        <end position="778"/>
    </location>
</feature>
<feature type="domain" description="Calmodulin-binding" evidence="2">
    <location>
        <begin position="1226"/>
        <end position="1344"/>
    </location>
</feature>
<evidence type="ECO:0000256" key="1">
    <source>
        <dbReference type="SAM" id="MobiDB-lite"/>
    </source>
</evidence>
<feature type="compositionally biased region" description="Polar residues" evidence="1">
    <location>
        <begin position="43"/>
        <end position="80"/>
    </location>
</feature>
<feature type="region of interest" description="Disordered" evidence="1">
    <location>
        <begin position="1117"/>
        <end position="1161"/>
    </location>
</feature>
<feature type="compositionally biased region" description="Basic and acidic residues" evidence="1">
    <location>
        <begin position="1140"/>
        <end position="1154"/>
    </location>
</feature>
<protein>
    <recommendedName>
        <fullName evidence="2">Calmodulin-binding domain-containing protein</fullName>
    </recommendedName>
</protein>
<feature type="region of interest" description="Disordered" evidence="1">
    <location>
        <begin position="1"/>
        <end position="201"/>
    </location>
</feature>
<feature type="domain" description="Calmodulin-binding" evidence="2">
    <location>
        <begin position="758"/>
        <end position="872"/>
    </location>
</feature>
<organism evidence="3">
    <name type="scientific">Davidia involucrata</name>
    <name type="common">Dove tree</name>
    <dbReference type="NCBI Taxonomy" id="16924"/>
    <lineage>
        <taxon>Eukaryota</taxon>
        <taxon>Viridiplantae</taxon>
        <taxon>Streptophyta</taxon>
        <taxon>Embryophyta</taxon>
        <taxon>Tracheophyta</taxon>
        <taxon>Spermatophyta</taxon>
        <taxon>Magnoliopsida</taxon>
        <taxon>eudicotyledons</taxon>
        <taxon>Gunneridae</taxon>
        <taxon>Pentapetalae</taxon>
        <taxon>asterids</taxon>
        <taxon>Cornales</taxon>
        <taxon>Nyssaceae</taxon>
        <taxon>Davidia</taxon>
    </lineage>
</organism>
<feature type="compositionally biased region" description="Basic and acidic residues" evidence="1">
    <location>
        <begin position="762"/>
        <end position="776"/>
    </location>
</feature>
<feature type="compositionally biased region" description="Basic and acidic residues" evidence="1">
    <location>
        <begin position="581"/>
        <end position="590"/>
    </location>
</feature>
<feature type="compositionally biased region" description="Low complexity" evidence="1">
    <location>
        <begin position="98"/>
        <end position="109"/>
    </location>
</feature>
<feature type="compositionally biased region" description="Basic and acidic residues" evidence="1">
    <location>
        <begin position="12"/>
        <end position="22"/>
    </location>
</feature>
<feature type="compositionally biased region" description="Polar residues" evidence="1">
    <location>
        <begin position="178"/>
        <end position="200"/>
    </location>
</feature>
<evidence type="ECO:0000259" key="2">
    <source>
        <dbReference type="SMART" id="SM01054"/>
    </source>
</evidence>
<evidence type="ECO:0000313" key="3">
    <source>
        <dbReference type="EMBL" id="MPA41718.1"/>
    </source>
</evidence>
<feature type="region of interest" description="Disordered" evidence="1">
    <location>
        <begin position="569"/>
        <end position="590"/>
    </location>
</feature>
<dbReference type="EMBL" id="GHES01011159">
    <property type="protein sequence ID" value="MPA41718.1"/>
    <property type="molecule type" value="Transcribed_RNA"/>
</dbReference>
<feature type="compositionally biased region" description="Low complexity" evidence="1">
    <location>
        <begin position="1189"/>
        <end position="1198"/>
    </location>
</feature>
<feature type="compositionally biased region" description="Basic and acidic residues" evidence="1">
    <location>
        <begin position="619"/>
        <end position="629"/>
    </location>
</feature>
<feature type="compositionally biased region" description="Polar residues" evidence="1">
    <location>
        <begin position="1"/>
        <end position="11"/>
    </location>
</feature>
<feature type="compositionally biased region" description="Polar residues" evidence="1">
    <location>
        <begin position="145"/>
        <end position="164"/>
    </location>
</feature>
<dbReference type="PANTHER" id="PTHR33923">
    <property type="entry name" value="CALMODULIN-BINDING PROTEIN-RELATED"/>
    <property type="match status" value="1"/>
</dbReference>
<dbReference type="InterPro" id="IPR044681">
    <property type="entry name" value="PICBP-like"/>
</dbReference>
<proteinExistence type="predicted"/>
<dbReference type="GO" id="GO:0005516">
    <property type="term" value="F:calmodulin binding"/>
    <property type="evidence" value="ECO:0007669"/>
    <property type="project" value="InterPro"/>
</dbReference>
<accession>A0A5B6ZD72</accession>
<dbReference type="SMART" id="SM01054">
    <property type="entry name" value="CaM_binding"/>
    <property type="match status" value="2"/>
</dbReference>
<name>A0A5B6ZD72_DAVIN</name>
<gene>
    <name evidence="3" type="ORF">Din_011159</name>
</gene>
<feature type="compositionally biased region" description="Acidic residues" evidence="1">
    <location>
        <begin position="1117"/>
        <end position="1126"/>
    </location>
</feature>
<reference evidence="3" key="1">
    <citation type="submission" date="2019-08" db="EMBL/GenBank/DDBJ databases">
        <title>Reference gene set and small RNA set construction with multiple tissues from Davidia involucrata Baill.</title>
        <authorList>
            <person name="Yang H."/>
            <person name="Zhou C."/>
            <person name="Li G."/>
            <person name="Wang J."/>
            <person name="Gao P."/>
            <person name="Wang M."/>
            <person name="Wang R."/>
            <person name="Zhao Y."/>
        </authorList>
    </citation>
    <scope>NUCLEOTIDE SEQUENCE</scope>
    <source>
        <tissue evidence="3">Mixed with DoveR01_LX</tissue>
    </source>
</reference>
<feature type="compositionally biased region" description="Basic residues" evidence="1">
    <location>
        <begin position="23"/>
        <end position="37"/>
    </location>
</feature>
<feature type="region of interest" description="Disordered" evidence="1">
    <location>
        <begin position="615"/>
        <end position="641"/>
    </location>
</feature>
<feature type="region of interest" description="Disordered" evidence="1">
    <location>
        <begin position="1183"/>
        <end position="1250"/>
    </location>
</feature>
<dbReference type="PANTHER" id="PTHR33923:SF3">
    <property type="entry name" value="CALMODULIN BINDING PROTEIN PICBP"/>
    <property type="match status" value="1"/>
</dbReference>
<feature type="compositionally biased region" description="Basic residues" evidence="1">
    <location>
        <begin position="124"/>
        <end position="137"/>
    </location>
</feature>
<dbReference type="InterPro" id="IPR012417">
    <property type="entry name" value="CaM-bd_dom_pln"/>
</dbReference>
<dbReference type="Pfam" id="PF07839">
    <property type="entry name" value="CaM_binding"/>
    <property type="match status" value="2"/>
</dbReference>
<sequence>MAIKSSSQIQDGRNRGGAEEKKKLKKLRSIKLSKRPSLKPSTRQKNSQFVQRFVDSSSDDASPIELSNASPNYMKATSCSDAKKENFQVGSESEGISDSHGSVSSTQSSQNWNGRIKEGTGTKKTLKKSRSSRRRAKSRFDRPSISVSSNSQIKVSDASPNLKATSCPDGRKLHFQASPRNSESSFGSNDQSRSQSNLDFSSPKYVRTLTRTSSSRPLRILINKSSFKSKGSSVKNCSEASQDLSVDRATCSSTLKDSKFPHDVKLHLGESEPEKISVVKVCPYNYCSLHGHHHAPVPPLKRLLSKRRRSSKTQKSMKLKSLSTHGLKCSGDKTQEIQTSQRVSKVDSAIQERANAITAISPVGDEEGMDANPRVVIFGASEEKEDADLAEILFGETSYPENGFQENLNQVKKITAAEQDILETPSKHKEISLECCCINTTLDKSISETTDTDLRCEEIGSSGGNNSTHAGNHSDFTDFSSPVVYLEPHEKVSTCLEEAPSLKSEFYEDDLETKGEKLVDDLIGEPSNTAKNDNGVISSASVCEPSKELSAVRGKKIGNSELDSESLEVFSPVRDSNSNSSDHEAHKTQFEKEKHISMWHLIHRQMVLGLAAEAGTQQTEREGEEKQVDDGNTLAASKNSGSCPGFIVSDQSICMENHDADNQEIEQHKVYAIKLVREAIEKILLPEVQDQPSDNQSTTSDIISDQELLEKNHGEGGESSISAYTDSAKDNFRECDNNKVGDVISLDPKESRPAADNISVPEEEKTASKVGNKSEKQTPSNWSYLKKFILLKRFIKELEKVKKFNPRKPRYLPLEPEPAAEKVSLRQKMMEKRKNSEEWMLDYALRQVVSEMAPTQKRKVALLVKAFETVAPPSEEQHIQVTFPKFKDNNNDCFCTESKLDMSVSETNDTDMKAEKIVASNLDNGDNISVIPDKHSDESEICMSMVEDSQLCSELCLKSDDIVKSPGAKMPVDEKAEEEVREDTISSFNLVLIKGGSELNDKIMELDGVTGEASYITKRTCPDVSGESTPTTSIASSASDCDTLEQLTAAREEKNGDSKPENVVLQGNSPLRDSERNLAYGTQLDKEKYIRMWHQIYQHVASGIAAKVGTKLLLDGEDEEEQEDDANVFPETRTSGNCDDYSKTDHDTGTENHKASHQSTEFKQSDAVKLVREAIDEILLPEIPDDSSDSQSITSDIIPEQELSEKNEKSEVGGGILLDQEEKGSAADSITTTEGKKAVSIVGNKSDQQRPKNWSKLKKLILLKRSIKALEKVRKFNPRPPQYLPLERDPEAEKVNLRHQMMEERKKAEQWMLDYALQHIVTKLTPARKRRVSMLVEAFEAVVPLPEI</sequence>